<feature type="transmembrane region" description="Helical" evidence="6">
    <location>
        <begin position="90"/>
        <end position="115"/>
    </location>
</feature>
<dbReference type="EMBL" id="CP002363">
    <property type="protein sequence ID" value="ADV64336.1"/>
    <property type="molecule type" value="Genomic_DNA"/>
</dbReference>
<gene>
    <name evidence="7" type="ordered locus">Desmu_0017</name>
</gene>
<evidence type="ECO:0000256" key="3">
    <source>
        <dbReference type="ARBA" id="ARBA00022692"/>
    </source>
</evidence>
<dbReference type="PANTHER" id="PTHR43370">
    <property type="entry name" value="SUGAR ABC TRANSPORTER INTEGRAL MEMBRANE PROTEIN-RELATED"/>
    <property type="match status" value="1"/>
</dbReference>
<keyword evidence="8" id="KW-1185">Reference proteome</keyword>
<reference evidence="7 8" key="2">
    <citation type="journal article" date="2011" name="Stand. Genomic Sci.">
        <title>Complete genome sequence of Desulfurococcus mucosus type strain (O7/1).</title>
        <authorList>
            <person name="Wirth R."/>
            <person name="Chertkov O."/>
            <person name="Held B."/>
            <person name="Lapidus A."/>
            <person name="Nolan M."/>
            <person name="Lucas S."/>
            <person name="Hammon N."/>
            <person name="Deshpande S."/>
            <person name="Cheng J.F."/>
            <person name="Tapia R."/>
            <person name="Han C."/>
            <person name="Goodwin L."/>
            <person name="Pitluck S."/>
            <person name="Liolios K."/>
            <person name="Ioanna P."/>
            <person name="Ivanova N."/>
            <person name="Mavromatis K."/>
            <person name="Mikhailova N."/>
            <person name="Pati A."/>
            <person name="Chen A."/>
            <person name="Palaniappan K."/>
            <person name="Land M."/>
            <person name="Hauser L."/>
            <person name="Chang Y.J."/>
            <person name="Jeffries C.D."/>
            <person name="Bilek Y."/>
            <person name="Hader T."/>
            <person name="Rohde M."/>
            <person name="Spring S."/>
            <person name="Sikorski J."/>
            <person name="Goker M."/>
            <person name="Woyke T."/>
            <person name="Bristow J."/>
            <person name="Eisen J.A."/>
            <person name="Markowitz V."/>
            <person name="Hugenholtz P."/>
            <person name="Kyrpides N.C."/>
            <person name="Klenk H.P."/>
        </authorList>
    </citation>
    <scope>NUCLEOTIDE SEQUENCE [LARGE SCALE GENOMIC DNA]</scope>
    <source>
        <strain evidence="8">ATCC 35584 / DSM 2162 / JCM 9187 / O7/1</strain>
    </source>
</reference>
<feature type="transmembrane region" description="Helical" evidence="6">
    <location>
        <begin position="34"/>
        <end position="53"/>
    </location>
</feature>
<feature type="transmembrane region" description="Helical" evidence="6">
    <location>
        <begin position="187"/>
        <end position="206"/>
    </location>
</feature>
<dbReference type="GeneID" id="10152696"/>
<dbReference type="OrthoDB" id="372203at2157"/>
<keyword evidence="3 6" id="KW-0812">Transmembrane</keyword>
<evidence type="ECO:0000256" key="5">
    <source>
        <dbReference type="ARBA" id="ARBA00023136"/>
    </source>
</evidence>
<keyword evidence="5 6" id="KW-0472">Membrane</keyword>
<dbReference type="GO" id="GO:0005886">
    <property type="term" value="C:plasma membrane"/>
    <property type="evidence" value="ECO:0007669"/>
    <property type="project" value="UniProtKB-SubCell"/>
</dbReference>
<sequence precursor="true">MIDFITALVENTLFSATVILFGALGAIVNEKSGVVNIGVEGVFIVSAFSTVYFTLATGSLLAGAVAALLISGLIGLLHGLLAAYLRSDQVIAGVGLNMVAYGLTIVLMAITWGDYSQTPQIGKIQSLQFNIAGKPFIIPVFSILAFIIGVAEWFILEKTRYGLILKACGDEPRAAEAMGVNVFRVRVLATVIGSILMGLGGVYLSAEWFGNYTRATTAGRGFIALANEAFSNWNPAMAVAGALLFGFFEALSISVPIELQSLLGRQFTAETYLFKMMPYLATILVITLVMKKIQMPRALGKPYIKE</sequence>
<dbReference type="Proteomes" id="UP000001068">
    <property type="component" value="Chromosome"/>
</dbReference>
<evidence type="ECO:0000256" key="1">
    <source>
        <dbReference type="ARBA" id="ARBA00004651"/>
    </source>
</evidence>
<dbReference type="CDD" id="cd06580">
    <property type="entry name" value="TM_PBP1_transp_TpRbsC_like"/>
    <property type="match status" value="1"/>
</dbReference>
<proteinExistence type="predicted"/>
<feature type="transmembrane region" description="Helical" evidence="6">
    <location>
        <begin position="7"/>
        <end position="28"/>
    </location>
</feature>
<protein>
    <submittedName>
        <fullName evidence="7">Nucleoside ABC transporter membrane protein</fullName>
    </submittedName>
</protein>
<keyword evidence="2" id="KW-1003">Cell membrane</keyword>
<evidence type="ECO:0000313" key="8">
    <source>
        <dbReference type="Proteomes" id="UP000001068"/>
    </source>
</evidence>
<organism evidence="7 8">
    <name type="scientific">Desulfurococcus mucosus (strain ATCC 35584 / DSM 2162 / JCM 9187 / O7/1)</name>
    <dbReference type="NCBI Taxonomy" id="765177"/>
    <lineage>
        <taxon>Archaea</taxon>
        <taxon>Thermoproteota</taxon>
        <taxon>Thermoprotei</taxon>
        <taxon>Desulfurococcales</taxon>
        <taxon>Desulfurococcaceae</taxon>
        <taxon>Desulfurococcus</taxon>
    </lineage>
</organism>
<reference evidence="8" key="1">
    <citation type="submission" date="2010-11" db="EMBL/GenBank/DDBJ databases">
        <title>The complete genome of Desulfurococcus mucosus DSM 2162.</title>
        <authorList>
            <consortium name="US DOE Joint Genome Institute (JGI-PGF)"/>
            <person name="Lucas S."/>
            <person name="Copeland A."/>
            <person name="Lapidus A."/>
            <person name="Bruce D."/>
            <person name="Goodwin L."/>
            <person name="Pitluck S."/>
            <person name="Kyrpides N."/>
            <person name="Mavromatis K."/>
            <person name="Pagani I."/>
            <person name="Ivanova N."/>
            <person name="Ovchinnikova G."/>
            <person name="Chertkov O."/>
            <person name="Held B."/>
            <person name="Brettin T."/>
            <person name="Detter J.C."/>
            <person name="Tapia R."/>
            <person name="Han C."/>
            <person name="Land M."/>
            <person name="Hauser L."/>
            <person name="Markowitz V."/>
            <person name="Cheng J.-F."/>
            <person name="Hugenholtz P."/>
            <person name="Woyke T."/>
            <person name="Wu D."/>
            <person name="Wirth R."/>
            <person name="Bilek Y."/>
            <person name="Hader T."/>
            <person name="Klenk H.-P."/>
            <person name="Eisen J.A."/>
        </authorList>
    </citation>
    <scope>NUCLEOTIDE SEQUENCE [LARGE SCALE GENOMIC DNA]</scope>
    <source>
        <strain evidence="8">ATCC 35584 / DSM 2162 / JCM 9187 / O7/1</strain>
    </source>
</reference>
<evidence type="ECO:0000313" key="7">
    <source>
        <dbReference type="EMBL" id="ADV64336.1"/>
    </source>
</evidence>
<keyword evidence="4 6" id="KW-1133">Transmembrane helix</keyword>
<dbReference type="eggNOG" id="arCOG00261">
    <property type="taxonomic scope" value="Archaea"/>
</dbReference>
<name>E8RA58_DESM0</name>
<accession>E8RA58</accession>
<comment type="subcellular location">
    <subcellularLocation>
        <location evidence="1">Cell membrane</location>
        <topology evidence="1">Multi-pass membrane protein</topology>
    </subcellularLocation>
</comment>
<dbReference type="HOGENOM" id="CLU_040769_1_2_2"/>
<dbReference type="AlphaFoldDB" id="E8RA58"/>
<feature type="transmembrane region" description="Helical" evidence="6">
    <location>
        <begin position="136"/>
        <end position="156"/>
    </location>
</feature>
<feature type="transmembrane region" description="Helical" evidence="6">
    <location>
        <begin position="236"/>
        <end position="257"/>
    </location>
</feature>
<dbReference type="GO" id="GO:0022857">
    <property type="term" value="F:transmembrane transporter activity"/>
    <property type="evidence" value="ECO:0007669"/>
    <property type="project" value="InterPro"/>
</dbReference>
<dbReference type="STRING" id="765177.Desmu_0017"/>
<feature type="transmembrane region" description="Helical" evidence="6">
    <location>
        <begin position="60"/>
        <end position="84"/>
    </location>
</feature>
<dbReference type="RefSeq" id="WP_013561558.1">
    <property type="nucleotide sequence ID" value="NC_014961.1"/>
</dbReference>
<dbReference type="KEGG" id="dmu:Desmu_0017"/>
<evidence type="ECO:0000256" key="2">
    <source>
        <dbReference type="ARBA" id="ARBA00022475"/>
    </source>
</evidence>
<dbReference type="InterPro" id="IPR001851">
    <property type="entry name" value="ABC_transp_permease"/>
</dbReference>
<evidence type="ECO:0000256" key="4">
    <source>
        <dbReference type="ARBA" id="ARBA00022989"/>
    </source>
</evidence>
<dbReference type="PANTHER" id="PTHR43370:SF1">
    <property type="entry name" value="GUANOSINE ABC TRANSPORTER PERMEASE PROTEIN NUPQ"/>
    <property type="match status" value="1"/>
</dbReference>
<evidence type="ECO:0000256" key="6">
    <source>
        <dbReference type="SAM" id="Phobius"/>
    </source>
</evidence>
<feature type="transmembrane region" description="Helical" evidence="6">
    <location>
        <begin position="272"/>
        <end position="290"/>
    </location>
</feature>
<dbReference type="Pfam" id="PF02653">
    <property type="entry name" value="BPD_transp_2"/>
    <property type="match status" value="1"/>
</dbReference>